<evidence type="ECO:0000256" key="5">
    <source>
        <dbReference type="ARBA" id="ARBA00022932"/>
    </source>
</evidence>
<keyword evidence="10" id="KW-1185">Reference proteome</keyword>
<comment type="catalytic activity">
    <reaction evidence="7">
        <text>DNA(n) + a 2'-deoxyribonucleoside 5'-triphosphate = DNA(n+1) + diphosphate</text>
        <dbReference type="Rhea" id="RHEA:22508"/>
        <dbReference type="Rhea" id="RHEA-COMP:17339"/>
        <dbReference type="Rhea" id="RHEA-COMP:17340"/>
        <dbReference type="ChEBI" id="CHEBI:33019"/>
        <dbReference type="ChEBI" id="CHEBI:61560"/>
        <dbReference type="ChEBI" id="CHEBI:173112"/>
        <dbReference type="EC" id="2.7.7.7"/>
    </reaction>
</comment>
<evidence type="ECO:0000313" key="9">
    <source>
        <dbReference type="EMBL" id="GLB67389.1"/>
    </source>
</evidence>
<keyword evidence="2" id="KW-0808">Transferase</keyword>
<evidence type="ECO:0000256" key="2">
    <source>
        <dbReference type="ARBA" id="ARBA00022679"/>
    </source>
</evidence>
<dbReference type="NCBIfam" id="TIGR01128">
    <property type="entry name" value="holA"/>
    <property type="match status" value="1"/>
</dbReference>
<keyword evidence="5" id="KW-0239">DNA-directed DNA polymerase</keyword>
<keyword evidence="3" id="KW-0548">Nucleotidyltransferase</keyword>
<dbReference type="InterPro" id="IPR008921">
    <property type="entry name" value="DNA_pol3_clamp-load_cplx_C"/>
</dbReference>
<dbReference type="Gene3D" id="1.20.272.10">
    <property type="match status" value="1"/>
</dbReference>
<dbReference type="GO" id="GO:0003677">
    <property type="term" value="F:DNA binding"/>
    <property type="evidence" value="ECO:0007669"/>
    <property type="project" value="UniProtKB-KW"/>
</dbReference>
<dbReference type="RefSeq" id="WP_264795520.1">
    <property type="nucleotide sequence ID" value="NZ_BRVS01000007.1"/>
</dbReference>
<evidence type="ECO:0000259" key="8">
    <source>
        <dbReference type="Pfam" id="PF21694"/>
    </source>
</evidence>
<dbReference type="SUPFAM" id="SSF48019">
    <property type="entry name" value="post-AAA+ oligomerization domain-like"/>
    <property type="match status" value="1"/>
</dbReference>
<dbReference type="InterPro" id="IPR005790">
    <property type="entry name" value="DNA_polIII_delta"/>
</dbReference>
<dbReference type="Proteomes" id="UP001209654">
    <property type="component" value="Unassembled WGS sequence"/>
</dbReference>
<reference evidence="9 10" key="1">
    <citation type="journal article" date="2023" name="Int. J. Syst. Evol. Microbiol.">
        <title>Arthrobacter mangrovi sp. nov., an actinobacterium isolated from the rhizosphere of a mangrove.</title>
        <authorList>
            <person name="Hamada M."/>
            <person name="Saitou S."/>
            <person name="Enomoto N."/>
            <person name="Nanri K."/>
            <person name="Hidaka K."/>
            <person name="Miura T."/>
            <person name="Tamura T."/>
        </authorList>
    </citation>
    <scope>NUCLEOTIDE SEQUENCE [LARGE SCALE GENOMIC DNA]</scope>
    <source>
        <strain evidence="9 10">NBRC 112813</strain>
    </source>
</reference>
<protein>
    <recommendedName>
        <fullName evidence="1">DNA-directed DNA polymerase</fullName>
        <ecNumber evidence="1">2.7.7.7</ecNumber>
    </recommendedName>
</protein>
<evidence type="ECO:0000256" key="7">
    <source>
        <dbReference type="ARBA" id="ARBA00049244"/>
    </source>
</evidence>
<keyword evidence="4" id="KW-0235">DNA replication</keyword>
<evidence type="ECO:0000256" key="6">
    <source>
        <dbReference type="ARBA" id="ARBA00034754"/>
    </source>
</evidence>
<accession>A0ABQ5MTR3</accession>
<evidence type="ECO:0000256" key="4">
    <source>
        <dbReference type="ARBA" id="ARBA00022705"/>
    </source>
</evidence>
<evidence type="ECO:0000256" key="1">
    <source>
        <dbReference type="ARBA" id="ARBA00012417"/>
    </source>
</evidence>
<keyword evidence="9" id="KW-0238">DNA-binding</keyword>
<dbReference type="EC" id="2.7.7.7" evidence="1"/>
<sequence>MNPSPARPANRKTAARTVSWRDVEPAGVVLISGPEEYLAHRAKDRIRSLVRGIHPDVELTQLDASGYAAGQLTMVASPSLFGESKLVEVASAAQMNDDFLSDTLAYLKAPAEEVTLVIHHSGGTRGKKLLDAIKASGAPVVDCQAMKKDSEKLEFVRAEFKAARKGLEPAAGQALVAAVGASLPDLAAACSQLISDSQGTVTEATVDQYYGGRVEATGFKVADAAIAGRGAAALSMLRHALATGLDPVPIVAVLAMKLRQIAKVKSASVSAKDAGMAPWQFDQARKEARAWDSAALARCIQLLAETDAQVKGAGRDPEYAVEHAVRIIASSVARH</sequence>
<dbReference type="PANTHER" id="PTHR34388">
    <property type="entry name" value="DNA POLYMERASE III SUBUNIT DELTA"/>
    <property type="match status" value="1"/>
</dbReference>
<dbReference type="EMBL" id="BRVS01000007">
    <property type="protein sequence ID" value="GLB67389.1"/>
    <property type="molecule type" value="Genomic_DNA"/>
</dbReference>
<gene>
    <name evidence="9" type="ORF">AHIS1636_18290</name>
</gene>
<proteinExistence type="inferred from homology"/>
<organism evidence="9 10">
    <name type="scientific">Arthrobacter mangrovi</name>
    <dbReference type="NCBI Taxonomy" id="2966350"/>
    <lineage>
        <taxon>Bacteria</taxon>
        <taxon>Bacillati</taxon>
        <taxon>Actinomycetota</taxon>
        <taxon>Actinomycetes</taxon>
        <taxon>Micrococcales</taxon>
        <taxon>Micrococcaceae</taxon>
        <taxon>Arthrobacter</taxon>
    </lineage>
</organism>
<dbReference type="Gene3D" id="3.40.50.300">
    <property type="entry name" value="P-loop containing nucleotide triphosphate hydrolases"/>
    <property type="match status" value="1"/>
</dbReference>
<dbReference type="PANTHER" id="PTHR34388:SF1">
    <property type="entry name" value="DNA POLYMERASE III SUBUNIT DELTA"/>
    <property type="match status" value="1"/>
</dbReference>
<dbReference type="InterPro" id="IPR048466">
    <property type="entry name" value="DNA_pol3_delta-like_C"/>
</dbReference>
<dbReference type="Pfam" id="PF21694">
    <property type="entry name" value="DNA_pol3_delta_C"/>
    <property type="match status" value="1"/>
</dbReference>
<evidence type="ECO:0000313" key="10">
    <source>
        <dbReference type="Proteomes" id="UP001209654"/>
    </source>
</evidence>
<name>A0ABQ5MTR3_9MICC</name>
<dbReference type="InterPro" id="IPR027417">
    <property type="entry name" value="P-loop_NTPase"/>
</dbReference>
<comment type="similarity">
    <text evidence="6">Belongs to the DNA polymerase HolA subunit family.</text>
</comment>
<feature type="domain" description="DNA polymerase III delta subunit-like C-terminal" evidence="8">
    <location>
        <begin position="217"/>
        <end position="323"/>
    </location>
</feature>
<evidence type="ECO:0000256" key="3">
    <source>
        <dbReference type="ARBA" id="ARBA00022695"/>
    </source>
</evidence>
<comment type="caution">
    <text evidence="9">The sequence shown here is derived from an EMBL/GenBank/DDBJ whole genome shotgun (WGS) entry which is preliminary data.</text>
</comment>